<feature type="region of interest" description="Disordered" evidence="1">
    <location>
        <begin position="225"/>
        <end position="247"/>
    </location>
</feature>
<evidence type="ECO:0000313" key="3">
    <source>
        <dbReference type="EMBL" id="MDR6510537.1"/>
    </source>
</evidence>
<accession>A0ABU1MJS6</accession>
<dbReference type="EMBL" id="JAVDRD010000003">
    <property type="protein sequence ID" value="MDR6510537.1"/>
    <property type="molecule type" value="Genomic_DNA"/>
</dbReference>
<feature type="transmembrane region" description="Helical" evidence="2">
    <location>
        <begin position="20"/>
        <end position="43"/>
    </location>
</feature>
<keyword evidence="2" id="KW-0812">Transmembrane</keyword>
<sequence>MSTADTHAGGSSAGGASAPFARGTVLALLLVGAALFVGLLWFLGHAASPANNGGGHASGRGLNGYAALAALAQEDGYTVARTRSESGMEQPGVLVLTPLPDADGKAIARIVDKRRTIGPTVIITPKWQASLLPRKEKRPRGWTRINGVSLAQWPGFADDVTVSLNGEKGAQGHGWRTADGRSGPLPNDKLVVSGTGQALVPLVTTSDGRTLAAYRDDNGYYPSLDRLADVEPPTVEPSGPEGEDGGRNMDLHPVILVFEPDLMDNYGLANRQTAMLALDILHAAAVDSGSRAITFDLSLAGLGGRPNLLTLAFEPPFLAATVGLLLTLLAVGWRAFCRFGPPRTAPPSIPPGKTTLVANSAALIRRAGRLHLLTVPFVDALRERLVARLGLRRGAAAEQVDPLIDAHLARLHPDSVPFSIAAAQLAAAHRPADAVRAAQALHTLEKDLA</sequence>
<dbReference type="Proteomes" id="UP001184150">
    <property type="component" value="Unassembled WGS sequence"/>
</dbReference>
<keyword evidence="2" id="KW-1133">Transmembrane helix</keyword>
<evidence type="ECO:0000313" key="4">
    <source>
        <dbReference type="Proteomes" id="UP001184150"/>
    </source>
</evidence>
<proteinExistence type="predicted"/>
<protein>
    <recommendedName>
        <fullName evidence="5">DUF4350 domain-containing protein</fullName>
    </recommendedName>
</protein>
<gene>
    <name evidence="3" type="ORF">J2792_001403</name>
</gene>
<evidence type="ECO:0000256" key="1">
    <source>
        <dbReference type="SAM" id="MobiDB-lite"/>
    </source>
</evidence>
<evidence type="ECO:0008006" key="5">
    <source>
        <dbReference type="Google" id="ProtNLM"/>
    </source>
</evidence>
<evidence type="ECO:0000256" key="2">
    <source>
        <dbReference type="SAM" id="Phobius"/>
    </source>
</evidence>
<name>A0ABU1MJS6_9SPHN</name>
<organism evidence="3 4">
    <name type="scientific">Novosphingobium capsulatum</name>
    <dbReference type="NCBI Taxonomy" id="13688"/>
    <lineage>
        <taxon>Bacteria</taxon>
        <taxon>Pseudomonadati</taxon>
        <taxon>Pseudomonadota</taxon>
        <taxon>Alphaproteobacteria</taxon>
        <taxon>Sphingomonadales</taxon>
        <taxon>Sphingomonadaceae</taxon>
        <taxon>Novosphingobium</taxon>
    </lineage>
</organism>
<feature type="transmembrane region" description="Helical" evidence="2">
    <location>
        <begin position="317"/>
        <end position="336"/>
    </location>
</feature>
<dbReference type="RefSeq" id="WP_309804760.1">
    <property type="nucleotide sequence ID" value="NZ_JAVDRD010000003.1"/>
</dbReference>
<reference evidence="3 4" key="1">
    <citation type="submission" date="2023-07" db="EMBL/GenBank/DDBJ databases">
        <title>Sorghum-associated microbial communities from plants grown in Nebraska, USA.</title>
        <authorList>
            <person name="Schachtman D."/>
        </authorList>
    </citation>
    <scope>NUCLEOTIDE SEQUENCE [LARGE SCALE GENOMIC DNA]</scope>
    <source>
        <strain evidence="3 4">DS1027</strain>
    </source>
</reference>
<keyword evidence="4" id="KW-1185">Reference proteome</keyword>
<keyword evidence="2" id="KW-0472">Membrane</keyword>
<comment type="caution">
    <text evidence="3">The sequence shown here is derived from an EMBL/GenBank/DDBJ whole genome shotgun (WGS) entry which is preliminary data.</text>
</comment>